<evidence type="ECO:0000313" key="1">
    <source>
        <dbReference type="EMBL" id="SVC92908.1"/>
    </source>
</evidence>
<accession>A0A382R7C0</accession>
<sequence>MTLLFCQLASDFKFPTELLEGISHGVLWRGGKSAKDQWVHLCVWFALRD</sequence>
<protein>
    <submittedName>
        <fullName evidence="1">Uncharacterized protein</fullName>
    </submittedName>
</protein>
<name>A0A382R7C0_9ZZZZ</name>
<reference evidence="1" key="1">
    <citation type="submission" date="2018-05" db="EMBL/GenBank/DDBJ databases">
        <authorList>
            <person name="Lanie J.A."/>
            <person name="Ng W.-L."/>
            <person name="Kazmierczak K.M."/>
            <person name="Andrzejewski T.M."/>
            <person name="Davidsen T.M."/>
            <person name="Wayne K.J."/>
            <person name="Tettelin H."/>
            <person name="Glass J.I."/>
            <person name="Rusch D."/>
            <person name="Podicherti R."/>
            <person name="Tsui H.-C.T."/>
            <person name="Winkler M.E."/>
        </authorList>
    </citation>
    <scope>NUCLEOTIDE SEQUENCE</scope>
</reference>
<gene>
    <name evidence="1" type="ORF">METZ01_LOCUS345762</name>
</gene>
<feature type="non-terminal residue" evidence="1">
    <location>
        <position position="49"/>
    </location>
</feature>
<dbReference type="AlphaFoldDB" id="A0A382R7C0"/>
<proteinExistence type="predicted"/>
<dbReference type="EMBL" id="UINC01119233">
    <property type="protein sequence ID" value="SVC92908.1"/>
    <property type="molecule type" value="Genomic_DNA"/>
</dbReference>
<organism evidence="1">
    <name type="scientific">marine metagenome</name>
    <dbReference type="NCBI Taxonomy" id="408172"/>
    <lineage>
        <taxon>unclassified sequences</taxon>
        <taxon>metagenomes</taxon>
        <taxon>ecological metagenomes</taxon>
    </lineage>
</organism>